<evidence type="ECO:0000313" key="1">
    <source>
        <dbReference type="EMBL" id="CAF1116622.1"/>
    </source>
</evidence>
<dbReference type="InterPro" id="IPR001969">
    <property type="entry name" value="Aspartic_peptidase_AS"/>
</dbReference>
<reference evidence="1" key="1">
    <citation type="submission" date="2021-02" db="EMBL/GenBank/DDBJ databases">
        <authorList>
            <person name="Nowell W R."/>
        </authorList>
    </citation>
    <scope>NUCLEOTIDE SEQUENCE</scope>
    <source>
        <strain evidence="1">Ploen Becks lab</strain>
    </source>
</reference>
<comment type="caution">
    <text evidence="1">The sequence shown here is derived from an EMBL/GenBank/DDBJ whole genome shotgun (WGS) entry which is preliminary data.</text>
</comment>
<dbReference type="InterPro" id="IPR021109">
    <property type="entry name" value="Peptidase_aspartic_dom_sf"/>
</dbReference>
<dbReference type="AlphaFoldDB" id="A0A814Q8R4"/>
<dbReference type="Gene3D" id="2.40.70.10">
    <property type="entry name" value="Acid Proteases"/>
    <property type="match status" value="1"/>
</dbReference>
<dbReference type="GO" id="GO:0006508">
    <property type="term" value="P:proteolysis"/>
    <property type="evidence" value="ECO:0007669"/>
    <property type="project" value="InterPro"/>
</dbReference>
<organism evidence="1 2">
    <name type="scientific">Brachionus calyciflorus</name>
    <dbReference type="NCBI Taxonomy" id="104777"/>
    <lineage>
        <taxon>Eukaryota</taxon>
        <taxon>Metazoa</taxon>
        <taxon>Spiralia</taxon>
        <taxon>Gnathifera</taxon>
        <taxon>Rotifera</taxon>
        <taxon>Eurotatoria</taxon>
        <taxon>Monogononta</taxon>
        <taxon>Pseudotrocha</taxon>
        <taxon>Ploima</taxon>
        <taxon>Brachionidae</taxon>
        <taxon>Brachionus</taxon>
    </lineage>
</organism>
<dbReference type="GO" id="GO:0004190">
    <property type="term" value="F:aspartic-type endopeptidase activity"/>
    <property type="evidence" value="ECO:0007669"/>
    <property type="project" value="InterPro"/>
</dbReference>
<dbReference type="OrthoDB" id="77494at2759"/>
<dbReference type="SUPFAM" id="SSF50630">
    <property type="entry name" value="Acid proteases"/>
    <property type="match status" value="1"/>
</dbReference>
<dbReference type="PROSITE" id="PS00141">
    <property type="entry name" value="ASP_PROTEASE"/>
    <property type="match status" value="1"/>
</dbReference>
<keyword evidence="2" id="KW-1185">Reference proteome</keyword>
<accession>A0A814Q8R4</accession>
<sequence length="294" mass="34512">MLKDRYKRKDHELYMREKLRNLKNLKDICSYINDFRIIVNQITNISEFDQITYFLNGLNDLPSDYVRLKNPDSLQKAIENAEDYDRFKSNRFSKNADILMLNKRNFRKRNVGSYKGYNSRNVKNFKYFKSKNSLFCKNCHKSGHESENVIKMIKIDLDKFKQRNILNINDLEKTNELLKHYVYINDNKIEAVFDTGATISLISFDVANRLNLKINPSKQRINTADDSSITEDSEENFDAYMYNIEDDFVIDDVVDLDTESKLLTTGNKVLYELIVKNKDVFSLSINDLGCCDTV</sequence>
<dbReference type="EMBL" id="CAJNOC010008505">
    <property type="protein sequence ID" value="CAF1116622.1"/>
    <property type="molecule type" value="Genomic_DNA"/>
</dbReference>
<evidence type="ECO:0000313" key="2">
    <source>
        <dbReference type="Proteomes" id="UP000663879"/>
    </source>
</evidence>
<proteinExistence type="predicted"/>
<dbReference type="Pfam" id="PF13975">
    <property type="entry name" value="gag-asp_proteas"/>
    <property type="match status" value="1"/>
</dbReference>
<name>A0A814Q8R4_9BILA</name>
<dbReference type="Proteomes" id="UP000663879">
    <property type="component" value="Unassembled WGS sequence"/>
</dbReference>
<protein>
    <submittedName>
        <fullName evidence="1">Uncharacterized protein</fullName>
    </submittedName>
</protein>
<gene>
    <name evidence="1" type="ORF">OXX778_LOCUS21862</name>
</gene>